<evidence type="ECO:0000256" key="6">
    <source>
        <dbReference type="ARBA" id="ARBA00023136"/>
    </source>
</evidence>
<evidence type="ECO:0000256" key="5">
    <source>
        <dbReference type="ARBA" id="ARBA00022989"/>
    </source>
</evidence>
<evidence type="ECO:0000256" key="8">
    <source>
        <dbReference type="SAM" id="Phobius"/>
    </source>
</evidence>
<feature type="transmembrane region" description="Helical" evidence="8">
    <location>
        <begin position="439"/>
        <end position="459"/>
    </location>
</feature>
<dbReference type="InterPro" id="IPR050833">
    <property type="entry name" value="Poly_Biosynth_Transport"/>
</dbReference>
<dbReference type="PANTHER" id="PTHR30250">
    <property type="entry name" value="PST FAMILY PREDICTED COLANIC ACID TRANSPORTER"/>
    <property type="match status" value="1"/>
</dbReference>
<reference evidence="9 10" key="1">
    <citation type="submission" date="2018-08" db="EMBL/GenBank/DDBJ databases">
        <title>Genome sequencing of X. nasturtii WHRI 8984.</title>
        <authorList>
            <person name="Studholme D.J."/>
            <person name="Mchugh J."/>
            <person name="Vicente J."/>
        </authorList>
    </citation>
    <scope>NUCLEOTIDE SEQUENCE [LARGE SCALE GENOMIC DNA]</scope>
    <source>
        <strain evidence="9 10">WHRI 8984</strain>
    </source>
</reference>
<evidence type="ECO:0000256" key="3">
    <source>
        <dbReference type="ARBA" id="ARBA00022475"/>
    </source>
</evidence>
<dbReference type="Pfam" id="PF13440">
    <property type="entry name" value="Polysacc_synt_3"/>
    <property type="match status" value="1"/>
</dbReference>
<organism evidence="9 10">
    <name type="scientific">Xanthomonas nasturtii</name>
    <dbReference type="NCBI Taxonomy" id="1843581"/>
    <lineage>
        <taxon>Bacteria</taxon>
        <taxon>Pseudomonadati</taxon>
        <taxon>Pseudomonadota</taxon>
        <taxon>Gammaproteobacteria</taxon>
        <taxon>Lysobacterales</taxon>
        <taxon>Lysobacteraceae</taxon>
        <taxon>Xanthomonas</taxon>
    </lineage>
</organism>
<protein>
    <submittedName>
        <fullName evidence="9">Lipopolysaccharide biosynthesis protein</fullName>
    </submittedName>
</protein>
<feature type="transmembrane region" description="Helical" evidence="8">
    <location>
        <begin position="309"/>
        <end position="334"/>
    </location>
</feature>
<feature type="transmembrane region" description="Helical" evidence="8">
    <location>
        <begin position="374"/>
        <end position="394"/>
    </location>
</feature>
<evidence type="ECO:0000256" key="4">
    <source>
        <dbReference type="ARBA" id="ARBA00022692"/>
    </source>
</evidence>
<dbReference type="STRING" id="1843581.A7D16_10845"/>
<keyword evidence="5 8" id="KW-1133">Transmembrane helix</keyword>
<dbReference type="GO" id="GO:0005886">
    <property type="term" value="C:plasma membrane"/>
    <property type="evidence" value="ECO:0007669"/>
    <property type="project" value="UniProtKB-SubCell"/>
</dbReference>
<dbReference type="AlphaFoldDB" id="A0A3E1KL46"/>
<feature type="transmembrane region" description="Helical" evidence="8">
    <location>
        <begin position="128"/>
        <end position="147"/>
    </location>
</feature>
<comment type="similarity">
    <text evidence="2">Belongs to the polysaccharide synthase family.</text>
</comment>
<feature type="transmembrane region" description="Helical" evidence="8">
    <location>
        <begin position="400"/>
        <end position="418"/>
    </location>
</feature>
<keyword evidence="3" id="KW-1003">Cell membrane</keyword>
<evidence type="ECO:0000313" key="10">
    <source>
        <dbReference type="Proteomes" id="UP000259570"/>
    </source>
</evidence>
<dbReference type="CDD" id="cd13127">
    <property type="entry name" value="MATE_tuaB_like"/>
    <property type="match status" value="1"/>
</dbReference>
<gene>
    <name evidence="9" type="ORF">DZD52_09235</name>
</gene>
<keyword evidence="4 8" id="KW-0812">Transmembrane</keyword>
<feature type="region of interest" description="Disordered" evidence="7">
    <location>
        <begin position="1"/>
        <end position="24"/>
    </location>
</feature>
<feature type="transmembrane region" description="Helical" evidence="8">
    <location>
        <begin position="465"/>
        <end position="483"/>
    </location>
</feature>
<evidence type="ECO:0000313" key="9">
    <source>
        <dbReference type="EMBL" id="RFF39605.1"/>
    </source>
</evidence>
<feature type="transmembrane region" description="Helical" evidence="8">
    <location>
        <begin position="340"/>
        <end position="362"/>
    </location>
</feature>
<evidence type="ECO:0000256" key="7">
    <source>
        <dbReference type="SAM" id="MobiDB-lite"/>
    </source>
</evidence>
<comment type="caution">
    <text evidence="9">The sequence shown here is derived from an EMBL/GenBank/DDBJ whole genome shotgun (WGS) entry which is preliminary data.</text>
</comment>
<feature type="transmembrane region" description="Helical" evidence="8">
    <location>
        <begin position="100"/>
        <end position="122"/>
    </location>
</feature>
<feature type="transmembrane region" description="Helical" evidence="8">
    <location>
        <begin position="195"/>
        <end position="214"/>
    </location>
</feature>
<feature type="transmembrane region" description="Helical" evidence="8">
    <location>
        <begin position="168"/>
        <end position="189"/>
    </location>
</feature>
<keyword evidence="6 8" id="KW-0472">Membrane</keyword>
<dbReference type="Proteomes" id="UP000259570">
    <property type="component" value="Unassembled WGS sequence"/>
</dbReference>
<evidence type="ECO:0000256" key="1">
    <source>
        <dbReference type="ARBA" id="ARBA00004651"/>
    </source>
</evidence>
<evidence type="ECO:0000256" key="2">
    <source>
        <dbReference type="ARBA" id="ARBA00007430"/>
    </source>
</evidence>
<dbReference type="PANTHER" id="PTHR30250:SF10">
    <property type="entry name" value="LIPOPOLYSACCHARIDE BIOSYNTHESIS PROTEIN WZXC"/>
    <property type="match status" value="1"/>
</dbReference>
<accession>A0A3E1KL46</accession>
<comment type="subcellular location">
    <subcellularLocation>
        <location evidence="1">Cell membrane</location>
        <topology evidence="1">Multi-pass membrane protein</topology>
    </subcellularLocation>
</comment>
<dbReference type="EMBL" id="QUZM01000014">
    <property type="protein sequence ID" value="RFF39605.1"/>
    <property type="molecule type" value="Genomic_DNA"/>
</dbReference>
<sequence>MNAETPTMTSPTPPPPPPQRSLGARAAGGAAVTMLGQSAKMVVQFGGIILLARLLTPYDYGLMAMVTAIVGAAEILRDFGLSAAAVQAKHVSREQRDNLFWINSGIGLSLSVVVFASAHLIANFYKEPALVTISQALAVTFLINGMTTQYRAHLSRGLRFGQVALSDVGSQVLGLGAAVAAALLGWGYWALVVQQVVQAIVNFIIAASCARWLPGGYRRSAPMRDFMSFGWNLMAAQLLGYASRNVGQVIIGWRTGPDALGLYNRAFQLLMMPLNQINAPATSVALPVLSQLQDDRERFSAFLLRGQTVMVHLIVALFAFACALAMPLIVLVLGEQWREAVPLFQVLTLGGIFQTASYATYWVFLARGLMRAQLVYSLVSRIVLIACIFVGSRWGAMGVAIGYSFGLLLIWPLSLVWVGKISDAPVGALFTNAVRAMTAYGVAGGCAYYASIAVGGALWQQLAVGAAAMAAVCLLALAIWPAFRRDVISIINIRKLLTQARARR</sequence>
<name>A0A3E1KL46_9XANT</name>
<feature type="compositionally biased region" description="Low complexity" evidence="7">
    <location>
        <begin position="1"/>
        <end position="10"/>
    </location>
</feature>
<proteinExistence type="inferred from homology"/>